<proteinExistence type="predicted"/>
<evidence type="ECO:0000313" key="1">
    <source>
        <dbReference type="EMBL" id="RZB12528.1"/>
    </source>
</evidence>
<keyword evidence="2" id="KW-1185">Reference proteome</keyword>
<name>A0A4Q6IB50_9RICK</name>
<dbReference type="EMBL" id="QOHL01000017">
    <property type="protein sequence ID" value="RZB12528.1"/>
    <property type="molecule type" value="Genomic_DNA"/>
</dbReference>
<sequence length="637" mass="73782">MTSNVFSYNTSFDRCCFLFLNFRQCFDSMLNKLERNNVFIKEDHINIVDVERLLTKEESTFLILSAQLIVRNSVLYSTYPEVVCEKIVKLAGLSVEEVPFQERLNAANRIIKLLGDKVYSFGNMNSFHKFLESVFRKYMSFVNTHAINSPRGFYKMRDHSIKLRLLKDVFCASYFKYYSVYQDRRHGMVRIGVDFTSDIIKHYDEYATKYDSDIVQYLNEMRESGFAIDVGISNASVVLNAKEIMSKVFEQTAVLDDGCVSCFSRYSFKELSTIQNAAMKMIQRLAHSEFDDVLEGLDACALVNHVTLGTSPYNRMFISQKLTTSVDKEGLIFNIYYSLYRYANIVKKVSNSIDDFKAYEMLSTSVQNQEYYILYPLLKSVLDTGLSILHTRIKPGSPISQDDVSKIFSSYDISKRILSPNRRRNIFEEIVCCARITCCLPHLLETYPDDVVNHIKALANVDIGENKYRCVEYLVYRCYDICVFSDRAEFQQMMNSFLTSYSSYYQSLDERLRRRHPNFLSGSSFDIVLMHLMYTSLYNSEMVEQRLIDDACDRMKSLDFDSLRNFYMSFMQVIANTMNFGYDQIYFPLYEINTLQNDIENDVVSDEDDVCESTLCLPSTPVENTCNVVGSSSAIAH</sequence>
<protein>
    <submittedName>
        <fullName evidence="1">Uncharacterized protein</fullName>
    </submittedName>
</protein>
<comment type="caution">
    <text evidence="1">The sequence shown here is derived from an EMBL/GenBank/DDBJ whole genome shotgun (WGS) entry which is preliminary data.</text>
</comment>
<dbReference type="AlphaFoldDB" id="A0A4Q6IB50"/>
<evidence type="ECO:0000313" key="2">
    <source>
        <dbReference type="Proteomes" id="UP000293377"/>
    </source>
</evidence>
<reference evidence="1 2" key="1">
    <citation type="submission" date="2018-06" db="EMBL/GenBank/DDBJ databases">
        <title>Complete Genome Sequence of Ehrlichia minasensis Isolated From Cattle.</title>
        <authorList>
            <person name="Aguiar D.M."/>
            <person name="Araujo J.P.A.Jr."/>
            <person name="Nakazato L."/>
            <person name="Bard E."/>
            <person name="Cabezas-Cruz A."/>
        </authorList>
    </citation>
    <scope>NUCLEOTIDE SEQUENCE [LARGE SCALE GENOMIC DNA]</scope>
    <source>
        <strain evidence="1 2">B11</strain>
    </source>
</reference>
<organism evidence="1 2">
    <name type="scientific">Ehrlichia minasensis</name>
    <dbReference type="NCBI Taxonomy" id="1242993"/>
    <lineage>
        <taxon>Bacteria</taxon>
        <taxon>Pseudomonadati</taxon>
        <taxon>Pseudomonadota</taxon>
        <taxon>Alphaproteobacteria</taxon>
        <taxon>Rickettsiales</taxon>
        <taxon>Anaplasmataceae</taxon>
        <taxon>Ehrlichia</taxon>
    </lineage>
</organism>
<accession>A0A4Q6IB50</accession>
<dbReference type="Proteomes" id="UP000293377">
    <property type="component" value="Unassembled WGS sequence"/>
</dbReference>
<gene>
    <name evidence="1" type="ORF">DRF75_03770</name>
</gene>